<sequence length="364" mass="40042">MSIERTVTTLLGTSYRIVDTGIPTTNDANYLTLVFLHGWGMPCSLGITSRIAALSPSQGVRFIGVNRRGYEGSSPYTPDEAHVLQHGAPEDRGAAYRDEGRQYAHLLDALMQDGTVGAGGVAMVAWSIANAHLNATVASIHDLPDHVQERLSGRVKAFIYFGASMHFPAMSTLVTDHLYILSEAGPRLMGLEKPPGYVPAEDKSVPPKTQLRRAQAWYAAYFKHNLASHRIDGLEMRHGDPARPPTDVVHEDFWVRYTDPDGPFPGDPAIFAPDVQPYIQAAADAALFDAGVRKAWGDPKVAYVYGDFSVWTAVWTAWALEDEWKARGSNAPELSFRVVEGGNHQLAFLSRRPWFPANDIMQIA</sequence>
<evidence type="ECO:0008006" key="3">
    <source>
        <dbReference type="Google" id="ProtNLM"/>
    </source>
</evidence>
<evidence type="ECO:0000313" key="2">
    <source>
        <dbReference type="Proteomes" id="UP000007431"/>
    </source>
</evidence>
<dbReference type="Proteomes" id="UP000007431">
    <property type="component" value="Unassembled WGS sequence"/>
</dbReference>
<reference evidence="1 2" key="1">
    <citation type="journal article" date="2010" name="Nat. Biotechnol.">
        <title>Genome sequence of the model mushroom Schizophyllum commune.</title>
        <authorList>
            <person name="Ohm R.A."/>
            <person name="de Jong J.F."/>
            <person name="Lugones L.G."/>
            <person name="Aerts A."/>
            <person name="Kothe E."/>
            <person name="Stajich J.E."/>
            <person name="de Vries R.P."/>
            <person name="Record E."/>
            <person name="Levasseur A."/>
            <person name="Baker S.E."/>
            <person name="Bartholomew K.A."/>
            <person name="Coutinho P.M."/>
            <person name="Erdmann S."/>
            <person name="Fowler T.J."/>
            <person name="Gathman A.C."/>
            <person name="Lombard V."/>
            <person name="Henrissat B."/>
            <person name="Knabe N."/>
            <person name="Kuees U."/>
            <person name="Lilly W.W."/>
            <person name="Lindquist E."/>
            <person name="Lucas S."/>
            <person name="Magnuson J.K."/>
            <person name="Piumi F."/>
            <person name="Raudaskoski M."/>
            <person name="Salamov A."/>
            <person name="Schmutz J."/>
            <person name="Schwarze F.W.M.R."/>
            <person name="vanKuyk P.A."/>
            <person name="Horton J.S."/>
            <person name="Grigoriev I.V."/>
            <person name="Woesten H.A.B."/>
        </authorList>
    </citation>
    <scope>NUCLEOTIDE SEQUENCE [LARGE SCALE GENOMIC DNA]</scope>
    <source>
        <strain evidence="2">H4-8 / FGSC 9210</strain>
    </source>
</reference>
<dbReference type="AlphaFoldDB" id="D8QDI5"/>
<name>D8QDI5_SCHCM</name>
<organism evidence="2">
    <name type="scientific">Schizophyllum commune (strain H4-8 / FGSC 9210)</name>
    <name type="common">Split gill fungus</name>
    <dbReference type="NCBI Taxonomy" id="578458"/>
    <lineage>
        <taxon>Eukaryota</taxon>
        <taxon>Fungi</taxon>
        <taxon>Dikarya</taxon>
        <taxon>Basidiomycota</taxon>
        <taxon>Agaricomycotina</taxon>
        <taxon>Agaricomycetes</taxon>
        <taxon>Agaricomycetidae</taxon>
        <taxon>Agaricales</taxon>
        <taxon>Schizophyllaceae</taxon>
        <taxon>Schizophyllum</taxon>
    </lineage>
</organism>
<dbReference type="EMBL" id="GL377310">
    <property type="protein sequence ID" value="EFI93995.1"/>
    <property type="molecule type" value="Genomic_DNA"/>
</dbReference>
<accession>D8QDI5</accession>
<proteinExistence type="predicted"/>
<dbReference type="InParanoid" id="D8QDI5"/>
<dbReference type="HOGENOM" id="CLU_045014_0_0_1"/>
<keyword evidence="2" id="KW-1185">Reference proteome</keyword>
<dbReference type="InterPro" id="IPR029058">
    <property type="entry name" value="AB_hydrolase_fold"/>
</dbReference>
<dbReference type="SUPFAM" id="SSF53474">
    <property type="entry name" value="alpha/beta-Hydrolases"/>
    <property type="match status" value="1"/>
</dbReference>
<gene>
    <name evidence="1" type="ORF">SCHCODRAFT_236945</name>
</gene>
<dbReference type="VEuPathDB" id="FungiDB:SCHCODRAFT_02588143"/>
<protein>
    <recommendedName>
        <fullName evidence="3">AB hydrolase-1 domain-containing protein</fullName>
    </recommendedName>
</protein>
<evidence type="ECO:0000313" key="1">
    <source>
        <dbReference type="EMBL" id="EFI93995.1"/>
    </source>
</evidence>
<dbReference type="OMA" id="IHGMIFT"/>
<dbReference type="Gene3D" id="3.40.50.1820">
    <property type="entry name" value="alpha/beta hydrolase"/>
    <property type="match status" value="1"/>
</dbReference>